<feature type="binding site" evidence="12">
    <location>
        <position position="657"/>
    </location>
    <ligand>
        <name>Zn(2+)</name>
        <dbReference type="ChEBI" id="CHEBI:29105"/>
        <label>1</label>
        <note>catalytic</note>
    </ligand>
</feature>
<evidence type="ECO:0000256" key="3">
    <source>
        <dbReference type="ARBA" id="ARBA00009553"/>
    </source>
</evidence>
<comment type="catalytic activity">
    <reaction evidence="10">
        <text>5-methyltetrahydropteroyltri-L-glutamate + L-homocysteine = tetrahydropteroyltri-L-glutamate + L-methionine</text>
        <dbReference type="Rhea" id="RHEA:21196"/>
        <dbReference type="ChEBI" id="CHEBI:57844"/>
        <dbReference type="ChEBI" id="CHEBI:58140"/>
        <dbReference type="ChEBI" id="CHEBI:58199"/>
        <dbReference type="ChEBI" id="CHEBI:58207"/>
        <dbReference type="EC" id="2.1.1.14"/>
    </reaction>
</comment>
<reference evidence="16 17" key="1">
    <citation type="submission" date="2018-04" db="EMBL/GenBank/DDBJ databases">
        <title>Novel Campyloabacter and Helicobacter Species and Strains.</title>
        <authorList>
            <person name="Mannion A.J."/>
            <person name="Shen Z."/>
            <person name="Fox J.G."/>
        </authorList>
    </citation>
    <scope>NUCLEOTIDE SEQUENCE [LARGE SCALE GENOMIC DNA]</scope>
    <source>
        <strain evidence="16 17">MIT 97-5075</strain>
    </source>
</reference>
<dbReference type="InterPro" id="IPR002629">
    <property type="entry name" value="Met_Synth_C/arc"/>
</dbReference>
<feature type="binding site" evidence="10">
    <location>
        <position position="657"/>
    </location>
    <ligand>
        <name>Zn(2+)</name>
        <dbReference type="ChEBI" id="CHEBI:29105"/>
        <note>catalytic</note>
    </ligand>
</feature>
<feature type="binding site" evidence="12">
    <location>
        <position position="718"/>
    </location>
    <ligand>
        <name>Zn(2+)</name>
        <dbReference type="ChEBI" id="CHEBI:29105"/>
        <label>1</label>
        <note>catalytic</note>
    </ligand>
</feature>
<dbReference type="GO" id="GO:0032259">
    <property type="term" value="P:methylation"/>
    <property type="evidence" value="ECO:0007669"/>
    <property type="project" value="UniProtKB-KW"/>
</dbReference>
<feature type="active site" description="Proton donor" evidence="10 13">
    <location>
        <position position="686"/>
    </location>
</feature>
<dbReference type="NCBIfam" id="TIGR01371">
    <property type="entry name" value="met_syn_B12ind"/>
    <property type="match status" value="1"/>
</dbReference>
<feature type="binding site" evidence="10">
    <location>
        <position position="635"/>
    </location>
    <ligand>
        <name>Zn(2+)</name>
        <dbReference type="ChEBI" id="CHEBI:29105"/>
        <note>catalytic</note>
    </ligand>
</feature>
<evidence type="ECO:0000256" key="6">
    <source>
        <dbReference type="ARBA" id="ARBA00022679"/>
    </source>
</evidence>
<dbReference type="EMBL" id="NXLW01000002">
    <property type="protein sequence ID" value="RDU73343.1"/>
    <property type="molecule type" value="Genomic_DNA"/>
</dbReference>
<keyword evidence="9 10" id="KW-0486">Methionine biosynthesis</keyword>
<keyword evidence="5 10" id="KW-0028">Amino-acid biosynthesis</keyword>
<feature type="binding site" evidence="10">
    <location>
        <position position="718"/>
    </location>
    <ligand>
        <name>Zn(2+)</name>
        <dbReference type="ChEBI" id="CHEBI:29105"/>
        <note>catalytic</note>
    </ligand>
</feature>
<keyword evidence="10" id="KW-0677">Repeat</keyword>
<dbReference type="SUPFAM" id="SSF51726">
    <property type="entry name" value="UROD/MetE-like"/>
    <property type="match status" value="2"/>
</dbReference>
<organism evidence="16 17">
    <name type="scientific">Helicobacter aurati</name>
    <dbReference type="NCBI Taxonomy" id="137778"/>
    <lineage>
        <taxon>Bacteria</taxon>
        <taxon>Pseudomonadati</taxon>
        <taxon>Campylobacterota</taxon>
        <taxon>Epsilonproteobacteria</taxon>
        <taxon>Campylobacterales</taxon>
        <taxon>Helicobacteraceae</taxon>
        <taxon>Helicobacter</taxon>
    </lineage>
</organism>
<sequence length="748" mass="85619">MNILGFPRIGEKRELKKALESFWAKKSSEEELLVVAKKMRTLHWEYQKNLLFVTVNDFSLYDNMLDLSYMLGAIPQRFQNLKGLDLYFAMARGNGESVACEMTKWFNTNYHFVVPELSKDLHYKVNAEKIIQEYNEAKALGYIPKISLIGLFTYFELAKIHDNSSKEEAFSQLKKAYLELVKSLTTLDEEIIIEFHEPIFVKGQNPLFSEIKDVYDTIVDFGIKAIVSTYFEASNEATKILVGTKIDGLGLDFIYGENNLTSLKLIADAGKKLYAGVIDGRNIWVANLDSKLQLLDRISIIVPKDLIHISTSCSLLHVPFSKDSEVKMDSEILSWLSFAREKITELELLESLFRNGITESNRKAYEQNQAVNATRKSSNKIHDVKVQHRVSNLKINVRSDTFKERIKIQREKLAYPNLATTTIGSFPQTPELRILRQKYKKGEINTNEYESGIKDYIKECIAFQEQIGLDVLVHGEPERNDMVEYFGEQMKGFVFSQNGWVQSYGSRCVKPPIIYGDTSRPSPMTVRWSSFAQSLSKKIVKGMLTGPVTILNWSFVRDDLPRHEVCKQLALCIADEISDLQDAGIRIIQVDEAAFKEGYPLRQENIKEYENWALECFKISSSVAKSSTQIHTHMCYSEFNDIIKTIEAMDADVISIETARSGNELLKIFKQVGYSNEVGPGVYDIHSPRIPSVDEIYKQIKLLLEVLPQEQLWINPDCGLKTRKWEEVKPSLKNMIEAVKKVRAEIDK</sequence>
<keyword evidence="8 10" id="KW-0862">Zinc</keyword>
<dbReference type="Pfam" id="PF08267">
    <property type="entry name" value="Meth_synt_1"/>
    <property type="match status" value="1"/>
</dbReference>
<feature type="binding site" evidence="10 11">
    <location>
        <position position="591"/>
    </location>
    <ligand>
        <name>L-methionine</name>
        <dbReference type="ChEBI" id="CHEBI:57844"/>
    </ligand>
</feature>
<dbReference type="Proteomes" id="UP000256424">
    <property type="component" value="Unassembled WGS sequence"/>
</dbReference>
<accession>A0A3D8J768</accession>
<feature type="binding site" evidence="10 11">
    <location>
        <begin position="423"/>
        <end position="425"/>
    </location>
    <ligand>
        <name>L-homocysteine</name>
        <dbReference type="ChEBI" id="CHEBI:58199"/>
    </ligand>
</feature>
<comment type="caution">
    <text evidence="16">The sequence shown here is derived from an EMBL/GenBank/DDBJ whole genome shotgun (WGS) entry which is preliminary data.</text>
</comment>
<dbReference type="Pfam" id="PF01717">
    <property type="entry name" value="Meth_synt_2"/>
    <property type="match status" value="1"/>
</dbReference>
<feature type="binding site" evidence="12">
    <location>
        <position position="633"/>
    </location>
    <ligand>
        <name>Zn(2+)</name>
        <dbReference type="ChEBI" id="CHEBI:29105"/>
        <label>1</label>
        <note>catalytic</note>
    </ligand>
</feature>
<protein>
    <recommendedName>
        <fullName evidence="10">5-methyltetrahydropteroyltriglutamate--homocysteine methyltransferase</fullName>
        <ecNumber evidence="10">2.1.1.14</ecNumber>
    </recommendedName>
    <alternativeName>
        <fullName evidence="10">Cobalamin-independent methionine synthase</fullName>
    </alternativeName>
    <alternativeName>
        <fullName evidence="10">Methionine synthase, vitamin-B12 independent isozyme</fullName>
    </alternativeName>
</protein>
<evidence type="ECO:0000256" key="2">
    <source>
        <dbReference type="ARBA" id="ARBA00004681"/>
    </source>
</evidence>
<dbReference type="RefSeq" id="WP_104762957.1">
    <property type="nucleotide sequence ID" value="NZ_FZPM01000012.1"/>
</dbReference>
<gene>
    <name evidence="10" type="primary">metE</name>
    <name evidence="16" type="ORF">CQA66_01355</name>
</gene>
<feature type="binding site" evidence="10 11">
    <location>
        <begin position="423"/>
        <end position="425"/>
    </location>
    <ligand>
        <name>L-methionine</name>
        <dbReference type="ChEBI" id="CHEBI:57844"/>
    </ligand>
</feature>
<feature type="binding site" evidence="10">
    <location>
        <begin position="13"/>
        <end position="16"/>
    </location>
    <ligand>
        <name>5-methyltetrahydropteroyltri-L-glutamate</name>
        <dbReference type="ChEBI" id="CHEBI:58207"/>
    </ligand>
</feature>
<evidence type="ECO:0000256" key="7">
    <source>
        <dbReference type="ARBA" id="ARBA00022723"/>
    </source>
</evidence>
<comment type="function">
    <text evidence="1 10">Catalyzes the transfer of a methyl group from 5-methyltetrahydrofolate to homocysteine resulting in methionine formation.</text>
</comment>
<keyword evidence="17" id="KW-1185">Reference proteome</keyword>
<dbReference type="PANTHER" id="PTHR30519">
    <property type="entry name" value="5-METHYLTETRAHYDROPTEROYLTRIGLUTAMATE--HOMOCYSTEINE METHYLTRANSFERASE"/>
    <property type="match status" value="1"/>
</dbReference>
<evidence type="ECO:0000256" key="13">
    <source>
        <dbReference type="PIRSR" id="PIRSR000382-3"/>
    </source>
</evidence>
<feature type="binding site" evidence="10 11">
    <location>
        <begin position="507"/>
        <end position="508"/>
    </location>
    <ligand>
        <name>5-methyltetrahydropteroyltri-L-glutamate</name>
        <dbReference type="ChEBI" id="CHEBI:58207"/>
    </ligand>
</feature>
<feature type="binding site" evidence="10">
    <location>
        <position position="597"/>
    </location>
    <ligand>
        <name>5-methyltetrahydropteroyltri-L-glutamate</name>
        <dbReference type="ChEBI" id="CHEBI:58207"/>
    </ligand>
</feature>
<proteinExistence type="inferred from homology"/>
<feature type="domain" description="Cobalamin-independent methionine synthase MetE N-terminal" evidence="15">
    <location>
        <begin position="2"/>
        <end position="299"/>
    </location>
</feature>
<evidence type="ECO:0000256" key="10">
    <source>
        <dbReference type="HAMAP-Rule" id="MF_00172"/>
    </source>
</evidence>
<dbReference type="Gene3D" id="3.20.20.210">
    <property type="match status" value="2"/>
</dbReference>
<evidence type="ECO:0000259" key="14">
    <source>
        <dbReference type="Pfam" id="PF01717"/>
    </source>
</evidence>
<evidence type="ECO:0000256" key="1">
    <source>
        <dbReference type="ARBA" id="ARBA00002777"/>
    </source>
</evidence>
<comment type="pathway">
    <text evidence="2 10">Amino-acid biosynthesis; L-methionine biosynthesis via de novo pathway; L-methionine from L-homocysteine (MetE route): step 1/1.</text>
</comment>
<feature type="binding site" evidence="10 11">
    <location>
        <position position="591"/>
    </location>
    <ligand>
        <name>L-homocysteine</name>
        <dbReference type="ChEBI" id="CHEBI:58199"/>
    </ligand>
</feature>
<evidence type="ECO:0000256" key="4">
    <source>
        <dbReference type="ARBA" id="ARBA00022603"/>
    </source>
</evidence>
<dbReference type="NCBIfam" id="NF003556">
    <property type="entry name" value="PRK05222.1"/>
    <property type="match status" value="1"/>
</dbReference>
<evidence type="ECO:0000256" key="12">
    <source>
        <dbReference type="PIRSR" id="PIRSR000382-2"/>
    </source>
</evidence>
<dbReference type="CDD" id="cd03312">
    <property type="entry name" value="CIMS_N_terminal_like"/>
    <property type="match status" value="1"/>
</dbReference>
<dbReference type="InterPro" id="IPR038071">
    <property type="entry name" value="UROD/MetE-like_sf"/>
</dbReference>
<dbReference type="UniPathway" id="UPA00051">
    <property type="reaction ID" value="UER00082"/>
</dbReference>
<evidence type="ECO:0000256" key="11">
    <source>
        <dbReference type="PIRSR" id="PIRSR000382-1"/>
    </source>
</evidence>
<feature type="binding site" evidence="10 11">
    <location>
        <position position="553"/>
    </location>
    <ligand>
        <name>5-methyltetrahydropteroyltri-L-glutamate</name>
        <dbReference type="ChEBI" id="CHEBI:58207"/>
    </ligand>
</feature>
<keyword evidence="6 10" id="KW-0808">Transferase</keyword>
<dbReference type="CDD" id="cd03311">
    <property type="entry name" value="CIMS_C_terminal_like"/>
    <property type="match status" value="1"/>
</dbReference>
<feature type="binding site" evidence="11">
    <location>
        <position position="16"/>
    </location>
    <ligand>
        <name>5-methyltetrahydropteroyltri-L-glutamate</name>
        <dbReference type="ChEBI" id="CHEBI:58207"/>
    </ligand>
</feature>
<dbReference type="EC" id="2.1.1.14" evidence="10"/>
<dbReference type="InterPro" id="IPR013215">
    <property type="entry name" value="Cbl-indep_Met_Synth_N"/>
</dbReference>
<comment type="cofactor">
    <cofactor evidence="12">
        <name>Zn(2+)</name>
        <dbReference type="ChEBI" id="CHEBI:29105"/>
    </cofactor>
    <text evidence="12">Binds 2 Zn(2+) ions per subunit.</text>
</comment>
<feature type="binding site" evidence="10">
    <location>
        <position position="633"/>
    </location>
    <ligand>
        <name>Zn(2+)</name>
        <dbReference type="ChEBI" id="CHEBI:29105"/>
        <note>catalytic</note>
    </ligand>
</feature>
<dbReference type="HAMAP" id="MF_00172">
    <property type="entry name" value="Meth_synth"/>
    <property type="match status" value="1"/>
</dbReference>
<evidence type="ECO:0000313" key="17">
    <source>
        <dbReference type="Proteomes" id="UP000256424"/>
    </source>
</evidence>
<comment type="cofactor">
    <cofactor evidence="10">
        <name>Zn(2+)</name>
        <dbReference type="ChEBI" id="CHEBI:29105"/>
    </cofactor>
    <text evidence="10">Binds 1 zinc ion per subunit.</text>
</comment>
<evidence type="ECO:0000259" key="15">
    <source>
        <dbReference type="Pfam" id="PF08267"/>
    </source>
</evidence>
<feature type="binding site" evidence="10">
    <location>
        <position position="476"/>
    </location>
    <ligand>
        <name>L-homocysteine</name>
        <dbReference type="ChEBI" id="CHEBI:58199"/>
    </ligand>
</feature>
<keyword evidence="7 10" id="KW-0479">Metal-binding</keyword>
<comment type="similarity">
    <text evidence="3 10">Belongs to the vitamin-B12 independent methionine synthase family.</text>
</comment>
<dbReference type="AlphaFoldDB" id="A0A3D8J768"/>
<evidence type="ECO:0000256" key="9">
    <source>
        <dbReference type="ARBA" id="ARBA00023167"/>
    </source>
</evidence>
<feature type="domain" description="Cobalamin-independent methionine synthase MetE C-terminal/archaeal" evidence="14">
    <location>
        <begin position="418"/>
        <end position="740"/>
    </location>
</feature>
<dbReference type="PIRSF" id="PIRSF000382">
    <property type="entry name" value="MeTrfase_B12_ind"/>
    <property type="match status" value="1"/>
</dbReference>
<feature type="binding site" evidence="11">
    <location>
        <position position="109"/>
    </location>
    <ligand>
        <name>5-methyltetrahydropteroyltri-L-glutamate</name>
        <dbReference type="ChEBI" id="CHEBI:58207"/>
    </ligand>
</feature>
<dbReference type="GO" id="GO:0003871">
    <property type="term" value="F:5-methyltetrahydropteroyltriglutamate-homocysteine S-methyltransferase activity"/>
    <property type="evidence" value="ECO:0007669"/>
    <property type="project" value="UniProtKB-UniRule"/>
</dbReference>
<feature type="binding site" evidence="10 11">
    <location>
        <position position="476"/>
    </location>
    <ligand>
        <name>L-methionine</name>
        <dbReference type="ChEBI" id="CHEBI:57844"/>
    </ligand>
</feature>
<evidence type="ECO:0000256" key="5">
    <source>
        <dbReference type="ARBA" id="ARBA00022605"/>
    </source>
</evidence>
<feature type="binding site" evidence="12">
    <location>
        <position position="635"/>
    </location>
    <ligand>
        <name>Zn(2+)</name>
        <dbReference type="ChEBI" id="CHEBI:29105"/>
        <label>1</label>
        <note>catalytic</note>
    </ligand>
</feature>
<dbReference type="GO" id="GO:0009086">
    <property type="term" value="P:methionine biosynthetic process"/>
    <property type="evidence" value="ECO:0007669"/>
    <property type="project" value="UniProtKB-UniRule"/>
</dbReference>
<evidence type="ECO:0000256" key="8">
    <source>
        <dbReference type="ARBA" id="ARBA00022833"/>
    </source>
</evidence>
<dbReference type="GO" id="GO:0008270">
    <property type="term" value="F:zinc ion binding"/>
    <property type="evidence" value="ECO:0007669"/>
    <property type="project" value="InterPro"/>
</dbReference>
<evidence type="ECO:0000313" key="16">
    <source>
        <dbReference type="EMBL" id="RDU73343.1"/>
    </source>
</evidence>
<dbReference type="OrthoDB" id="244285at2"/>
<feature type="binding site" evidence="10">
    <location>
        <position position="104"/>
    </location>
    <ligand>
        <name>5-methyltetrahydropteroyltri-L-glutamate</name>
        <dbReference type="ChEBI" id="CHEBI:58207"/>
    </ligand>
</feature>
<dbReference type="InterPro" id="IPR006276">
    <property type="entry name" value="Cobalamin-indep_Met_synthase"/>
</dbReference>
<name>A0A3D8J768_9HELI</name>
<keyword evidence="4 10" id="KW-0489">Methyltransferase</keyword>